<dbReference type="FunFam" id="1.10.167.10:FF:000009">
    <property type="entry name" value="G protein-coupled receptor kinase"/>
    <property type="match status" value="1"/>
</dbReference>
<evidence type="ECO:0000256" key="3">
    <source>
        <dbReference type="ARBA" id="ARBA00022741"/>
    </source>
</evidence>
<evidence type="ECO:0000256" key="4">
    <source>
        <dbReference type="ARBA" id="ARBA00022777"/>
    </source>
</evidence>
<dbReference type="InterPro" id="IPR044926">
    <property type="entry name" value="RGS_subdomain_2"/>
</dbReference>
<evidence type="ECO:0000313" key="10">
    <source>
        <dbReference type="Ensembl" id="ENSUAMP00000020705.1"/>
    </source>
</evidence>
<dbReference type="Gene3D" id="1.10.167.10">
    <property type="entry name" value="Regulator of G-protein Signalling 4, domain 2"/>
    <property type="match status" value="1"/>
</dbReference>
<dbReference type="PRINTS" id="PR00717">
    <property type="entry name" value="GPCRKINASE"/>
</dbReference>
<evidence type="ECO:0000256" key="5">
    <source>
        <dbReference type="ARBA" id="ARBA00022840"/>
    </source>
</evidence>
<dbReference type="STRING" id="9643.ENSUAMP00000020705"/>
<dbReference type="Proteomes" id="UP000291022">
    <property type="component" value="Unassembled WGS sequence"/>
</dbReference>
<dbReference type="SMART" id="SM00315">
    <property type="entry name" value="RGS"/>
    <property type="match status" value="1"/>
</dbReference>
<feature type="binding site" evidence="6">
    <location>
        <position position="197"/>
    </location>
    <ligand>
        <name>ATP</name>
        <dbReference type="ChEBI" id="CHEBI:30616"/>
    </ligand>
</feature>
<dbReference type="OMA" id="VXHIRIS"/>
<dbReference type="InterPro" id="IPR011009">
    <property type="entry name" value="Kinase-like_dom_sf"/>
</dbReference>
<protein>
    <recommendedName>
        <fullName evidence="7">G protein-coupled receptor kinase</fullName>
        <ecNumber evidence="7">2.7.11.-</ecNumber>
    </recommendedName>
</protein>
<dbReference type="GO" id="GO:0005524">
    <property type="term" value="F:ATP binding"/>
    <property type="evidence" value="ECO:0007669"/>
    <property type="project" value="UniProtKB-UniRule"/>
</dbReference>
<dbReference type="InterPro" id="IPR000239">
    <property type="entry name" value="GPCR_kinase"/>
</dbReference>
<evidence type="ECO:0000256" key="1">
    <source>
        <dbReference type="ARBA" id="ARBA00022527"/>
    </source>
</evidence>
<dbReference type="GO" id="GO:0009966">
    <property type="term" value="P:regulation of signal transduction"/>
    <property type="evidence" value="ECO:0007669"/>
    <property type="project" value="TreeGrafter"/>
</dbReference>
<dbReference type="GO" id="GO:0004703">
    <property type="term" value="F:G protein-coupled receptor kinase activity"/>
    <property type="evidence" value="ECO:0007669"/>
    <property type="project" value="InterPro"/>
</dbReference>
<dbReference type="PROSITE" id="PS50011">
    <property type="entry name" value="PROTEIN_KINASE_DOM"/>
    <property type="match status" value="1"/>
</dbReference>
<evidence type="ECO:0000313" key="11">
    <source>
        <dbReference type="Proteomes" id="UP000291022"/>
    </source>
</evidence>
<reference evidence="10" key="3">
    <citation type="submission" date="2025-09" db="UniProtKB">
        <authorList>
            <consortium name="Ensembl"/>
        </authorList>
    </citation>
    <scope>IDENTIFICATION</scope>
</reference>
<keyword evidence="2 7" id="KW-0808">Transferase</keyword>
<dbReference type="PANTHER" id="PTHR24355:SF14">
    <property type="entry name" value="G PROTEIN-COUPLED RECEPTOR KINASE 4"/>
    <property type="match status" value="1"/>
</dbReference>
<dbReference type="SUPFAM" id="SSF48097">
    <property type="entry name" value="Regulator of G-protein signaling, RGS"/>
    <property type="match status" value="1"/>
</dbReference>
<feature type="domain" description="RGS" evidence="9">
    <location>
        <begin position="48"/>
        <end position="153"/>
    </location>
</feature>
<dbReference type="InterPro" id="IPR000719">
    <property type="entry name" value="Prot_kinase_dom"/>
</dbReference>
<dbReference type="GO" id="GO:0007165">
    <property type="term" value="P:signal transduction"/>
    <property type="evidence" value="ECO:0007669"/>
    <property type="project" value="InterPro"/>
</dbReference>
<evidence type="ECO:0000256" key="2">
    <source>
        <dbReference type="ARBA" id="ARBA00022679"/>
    </source>
</evidence>
<keyword evidence="4 7" id="KW-0418">Kinase</keyword>
<reference evidence="11" key="1">
    <citation type="submission" date="2016-06" db="EMBL/GenBank/DDBJ databases">
        <title>De novo assembly and RNA-Seq shows season-dependent expression and editing in black bear kidneys.</title>
        <authorList>
            <person name="Korstanje R."/>
            <person name="Srivastava A."/>
            <person name="Sarsani V.K."/>
            <person name="Sheehan S.M."/>
            <person name="Seger R.L."/>
            <person name="Barter M.E."/>
            <person name="Lindqvist C."/>
            <person name="Brody L.C."/>
            <person name="Mullikin J.C."/>
        </authorList>
    </citation>
    <scope>NUCLEOTIDE SEQUENCE [LARGE SCALE GENOMIC DNA]</scope>
</reference>
<sequence length="233" mass="27205">QIAFPHRGYGKKSGRSKKWREMLKLPPVSQCSELRHSIEKDYSSLCDKQPIGRLLFREFCDTQHDLKGCIEFLDAVLVNYDITNCYAFGLCCTKKPAAPLPEIPSRVLRECRLRLKQSPGKDVFEECTRIVHNYLSGEPFEEYQESPCFSRFLQWKWLERQPVTKNTFRHYRVLGKGGFGEVCACQVRATGKMYACKKLEKKRIKRRKGEAMALNEKRILEKVNSRFVVSIWV</sequence>
<keyword evidence="3 6" id="KW-0547">Nucleotide-binding</keyword>
<keyword evidence="11" id="KW-1185">Reference proteome</keyword>
<name>A0A452RNF8_URSAM</name>
<proteinExistence type="inferred from homology"/>
<evidence type="ECO:0000259" key="9">
    <source>
        <dbReference type="PROSITE" id="PS50132"/>
    </source>
</evidence>
<dbReference type="Ensembl" id="ENSUAMT00000023145.1">
    <property type="protein sequence ID" value="ENSUAMP00000020705.1"/>
    <property type="gene ID" value="ENSUAMG00000016299.1"/>
</dbReference>
<dbReference type="PANTHER" id="PTHR24355">
    <property type="entry name" value="G PROTEIN-COUPLED RECEPTOR KINASE/RIBOSOMAL PROTEIN S6 KINASE"/>
    <property type="match status" value="1"/>
</dbReference>
<evidence type="ECO:0000256" key="6">
    <source>
        <dbReference type="PROSITE-ProRule" id="PRU10141"/>
    </source>
</evidence>
<dbReference type="PROSITE" id="PS00107">
    <property type="entry name" value="PROTEIN_KINASE_ATP"/>
    <property type="match status" value="1"/>
</dbReference>
<feature type="domain" description="Protein kinase" evidence="8">
    <location>
        <begin position="168"/>
        <end position="233"/>
    </location>
</feature>
<evidence type="ECO:0000256" key="7">
    <source>
        <dbReference type="RuleBase" id="RU000308"/>
    </source>
</evidence>
<dbReference type="Gene3D" id="3.30.200.20">
    <property type="entry name" value="Phosphorylase Kinase, domain 1"/>
    <property type="match status" value="1"/>
</dbReference>
<dbReference type="GO" id="GO:0005737">
    <property type="term" value="C:cytoplasm"/>
    <property type="evidence" value="ECO:0007669"/>
    <property type="project" value="TreeGrafter"/>
</dbReference>
<organism evidence="10 11">
    <name type="scientific">Ursus americanus</name>
    <name type="common">American black bear</name>
    <name type="synonym">Euarctos americanus</name>
    <dbReference type="NCBI Taxonomy" id="9643"/>
    <lineage>
        <taxon>Eukaryota</taxon>
        <taxon>Metazoa</taxon>
        <taxon>Chordata</taxon>
        <taxon>Craniata</taxon>
        <taxon>Vertebrata</taxon>
        <taxon>Euteleostomi</taxon>
        <taxon>Mammalia</taxon>
        <taxon>Eutheria</taxon>
        <taxon>Laurasiatheria</taxon>
        <taxon>Carnivora</taxon>
        <taxon>Caniformia</taxon>
        <taxon>Ursidae</taxon>
        <taxon>Ursus</taxon>
    </lineage>
</organism>
<keyword evidence="1 7" id="KW-0723">Serine/threonine-protein kinase</keyword>
<reference evidence="10" key="2">
    <citation type="submission" date="2025-08" db="UniProtKB">
        <authorList>
            <consortium name="Ensembl"/>
        </authorList>
    </citation>
    <scope>IDENTIFICATION</scope>
</reference>
<accession>A0A452RNF8</accession>
<dbReference type="InterPro" id="IPR036305">
    <property type="entry name" value="RGS_sf"/>
</dbReference>
<dbReference type="PROSITE" id="PS50132">
    <property type="entry name" value="RGS"/>
    <property type="match status" value="1"/>
</dbReference>
<dbReference type="Pfam" id="PF00615">
    <property type="entry name" value="RGS"/>
    <property type="match status" value="1"/>
</dbReference>
<keyword evidence="5 6" id="KW-0067">ATP-binding</keyword>
<dbReference type="InterPro" id="IPR017441">
    <property type="entry name" value="Protein_kinase_ATP_BS"/>
</dbReference>
<dbReference type="InterPro" id="IPR016137">
    <property type="entry name" value="RGS"/>
</dbReference>
<dbReference type="AlphaFoldDB" id="A0A452RNF8"/>
<dbReference type="GeneTree" id="ENSGT00940000160151"/>
<comment type="similarity">
    <text evidence="7">Belongs to the protein kinase superfamily. AGC Ser/Thr protein kinase family. GPRK subfamily.</text>
</comment>
<evidence type="ECO:0000259" key="8">
    <source>
        <dbReference type="PROSITE" id="PS50011"/>
    </source>
</evidence>
<dbReference type="Pfam" id="PF00069">
    <property type="entry name" value="Pkinase"/>
    <property type="match status" value="1"/>
</dbReference>
<dbReference type="EC" id="2.7.11.-" evidence="7"/>
<dbReference type="SUPFAM" id="SSF56112">
    <property type="entry name" value="Protein kinase-like (PK-like)"/>
    <property type="match status" value="1"/>
</dbReference>